<accession>A0AAE0U848</accession>
<evidence type="ECO:0000256" key="2">
    <source>
        <dbReference type="SAM" id="Phobius"/>
    </source>
</evidence>
<dbReference type="Pfam" id="PF24854">
    <property type="entry name" value="DUF7728"/>
    <property type="match status" value="1"/>
</dbReference>
<dbReference type="InterPro" id="IPR056145">
    <property type="entry name" value="DUF7728"/>
</dbReference>
<name>A0AAE0U848_9PEZI</name>
<gene>
    <name evidence="5" type="ORF">B0H63DRAFT_35773</name>
</gene>
<organism evidence="5 6">
    <name type="scientific">Podospora didyma</name>
    <dbReference type="NCBI Taxonomy" id="330526"/>
    <lineage>
        <taxon>Eukaryota</taxon>
        <taxon>Fungi</taxon>
        <taxon>Dikarya</taxon>
        <taxon>Ascomycota</taxon>
        <taxon>Pezizomycotina</taxon>
        <taxon>Sordariomycetes</taxon>
        <taxon>Sordariomycetidae</taxon>
        <taxon>Sordariales</taxon>
        <taxon>Podosporaceae</taxon>
        <taxon>Podospora</taxon>
    </lineage>
</organism>
<feature type="compositionally biased region" description="Basic and acidic residues" evidence="1">
    <location>
        <begin position="322"/>
        <end position="333"/>
    </location>
</feature>
<protein>
    <recommendedName>
        <fullName evidence="4">DUF7728 domain-containing protein</fullName>
    </recommendedName>
</protein>
<dbReference type="EMBL" id="JAULSW010000001">
    <property type="protein sequence ID" value="KAK3394105.1"/>
    <property type="molecule type" value="Genomic_DNA"/>
</dbReference>
<reference evidence="5" key="2">
    <citation type="submission" date="2023-06" db="EMBL/GenBank/DDBJ databases">
        <authorList>
            <consortium name="Lawrence Berkeley National Laboratory"/>
            <person name="Haridas S."/>
            <person name="Hensen N."/>
            <person name="Bonometti L."/>
            <person name="Westerberg I."/>
            <person name="Brannstrom I.O."/>
            <person name="Guillou S."/>
            <person name="Cros-Aarteil S."/>
            <person name="Calhoun S."/>
            <person name="Kuo A."/>
            <person name="Mondo S."/>
            <person name="Pangilinan J."/>
            <person name="Riley R."/>
            <person name="LaButti K."/>
            <person name="Andreopoulos B."/>
            <person name="Lipzen A."/>
            <person name="Chen C."/>
            <person name="Yanf M."/>
            <person name="Daum C."/>
            <person name="Ng V."/>
            <person name="Clum A."/>
            <person name="Steindorff A."/>
            <person name="Ohm R."/>
            <person name="Martin F."/>
            <person name="Silar P."/>
            <person name="Natvig D."/>
            <person name="Lalanne C."/>
            <person name="Gautier V."/>
            <person name="Ament-velasquez S.L."/>
            <person name="Kruys A."/>
            <person name="Hutchinson M.I."/>
            <person name="Powell A.J."/>
            <person name="Barry K."/>
            <person name="Miller A.N."/>
            <person name="Grigoriev I.V."/>
            <person name="Debuchy R."/>
            <person name="Gladieux P."/>
            <person name="Thoren M.H."/>
            <person name="Johannesson H."/>
        </authorList>
    </citation>
    <scope>NUCLEOTIDE SEQUENCE</scope>
    <source>
        <strain evidence="5">CBS 232.78</strain>
    </source>
</reference>
<proteinExistence type="predicted"/>
<feature type="compositionally biased region" description="Basic residues" evidence="1">
    <location>
        <begin position="310"/>
        <end position="321"/>
    </location>
</feature>
<dbReference type="PANTHER" id="PTHR40622">
    <property type="match status" value="1"/>
</dbReference>
<comment type="caution">
    <text evidence="5">The sequence shown here is derived from an EMBL/GenBank/DDBJ whole genome shotgun (WGS) entry which is preliminary data.</text>
</comment>
<keyword evidence="6" id="KW-1185">Reference proteome</keyword>
<feature type="domain" description="DUF7728" evidence="4">
    <location>
        <begin position="46"/>
        <end position="201"/>
    </location>
</feature>
<keyword evidence="2" id="KW-1133">Transmembrane helix</keyword>
<dbReference type="AlphaFoldDB" id="A0AAE0U848"/>
<feature type="region of interest" description="Disordered" evidence="1">
    <location>
        <begin position="310"/>
        <end position="354"/>
    </location>
</feature>
<evidence type="ECO:0000256" key="3">
    <source>
        <dbReference type="SAM" id="SignalP"/>
    </source>
</evidence>
<evidence type="ECO:0000313" key="5">
    <source>
        <dbReference type="EMBL" id="KAK3394105.1"/>
    </source>
</evidence>
<reference evidence="5" key="1">
    <citation type="journal article" date="2023" name="Mol. Phylogenet. Evol.">
        <title>Genome-scale phylogeny and comparative genomics of the fungal order Sordariales.</title>
        <authorList>
            <person name="Hensen N."/>
            <person name="Bonometti L."/>
            <person name="Westerberg I."/>
            <person name="Brannstrom I.O."/>
            <person name="Guillou S."/>
            <person name="Cros-Aarteil S."/>
            <person name="Calhoun S."/>
            <person name="Haridas S."/>
            <person name="Kuo A."/>
            <person name="Mondo S."/>
            <person name="Pangilinan J."/>
            <person name="Riley R."/>
            <person name="LaButti K."/>
            <person name="Andreopoulos B."/>
            <person name="Lipzen A."/>
            <person name="Chen C."/>
            <person name="Yan M."/>
            <person name="Daum C."/>
            <person name="Ng V."/>
            <person name="Clum A."/>
            <person name="Steindorff A."/>
            <person name="Ohm R.A."/>
            <person name="Martin F."/>
            <person name="Silar P."/>
            <person name="Natvig D.O."/>
            <person name="Lalanne C."/>
            <person name="Gautier V."/>
            <person name="Ament-Velasquez S.L."/>
            <person name="Kruys A."/>
            <person name="Hutchinson M.I."/>
            <person name="Powell A.J."/>
            <person name="Barry K."/>
            <person name="Miller A.N."/>
            <person name="Grigoriev I.V."/>
            <person name="Debuchy R."/>
            <person name="Gladieux P."/>
            <person name="Hiltunen Thoren M."/>
            <person name="Johannesson H."/>
        </authorList>
    </citation>
    <scope>NUCLEOTIDE SEQUENCE</scope>
    <source>
        <strain evidence="5">CBS 232.78</strain>
    </source>
</reference>
<feature type="transmembrane region" description="Helical" evidence="2">
    <location>
        <begin position="271"/>
        <end position="304"/>
    </location>
</feature>
<feature type="signal peptide" evidence="3">
    <location>
        <begin position="1"/>
        <end position="19"/>
    </location>
</feature>
<sequence length="354" mass="38921">MLLKPLTIAAGLLAAPAAAFLIPTTVSESDIHIANGIDVIAPEIAENRVVKLDCPGCPIVVQGSVKSDKSNHLELAFTIEHQLDFDRLLLNGFELYPHADPFHDILAAPQILDRRSNKHDKSTVPAHHKGPHHRRPVLPLGFGLQVHPATKDAEGVLELVSIDLQIIEVGAVFVDSIPNVEVKLIKAPGNKLLIGNIVTGTPQTAVDKQKECTTLMCKWLAIVQDRIKSLKAHRPCHGNKPAPVNGEKPKWQKIHHEHSWRMLFKNIASHILLPVLIGIVAGVSVSLIGMVVGTLIVSLWRTFFRRRSPHHHRRSHSHHKAAPKEAVVEEEKSGLMSNQAAPPAYEDDDVKTLV</sequence>
<evidence type="ECO:0000259" key="4">
    <source>
        <dbReference type="Pfam" id="PF24854"/>
    </source>
</evidence>
<keyword evidence="2" id="KW-0812">Transmembrane</keyword>
<evidence type="ECO:0000313" key="6">
    <source>
        <dbReference type="Proteomes" id="UP001285441"/>
    </source>
</evidence>
<feature type="compositionally biased region" description="Acidic residues" evidence="1">
    <location>
        <begin position="345"/>
        <end position="354"/>
    </location>
</feature>
<keyword evidence="3" id="KW-0732">Signal</keyword>
<feature type="chain" id="PRO_5042182031" description="DUF7728 domain-containing protein" evidence="3">
    <location>
        <begin position="20"/>
        <end position="354"/>
    </location>
</feature>
<dbReference type="Proteomes" id="UP001285441">
    <property type="component" value="Unassembled WGS sequence"/>
</dbReference>
<keyword evidence="2" id="KW-0472">Membrane</keyword>
<evidence type="ECO:0000256" key="1">
    <source>
        <dbReference type="SAM" id="MobiDB-lite"/>
    </source>
</evidence>
<dbReference type="PANTHER" id="PTHR40622:SF1">
    <property type="match status" value="1"/>
</dbReference>